<comment type="caution">
    <text evidence="1">The sequence shown here is derived from an EMBL/GenBank/DDBJ whole genome shotgun (WGS) entry which is preliminary data.</text>
</comment>
<dbReference type="InterPro" id="IPR014718">
    <property type="entry name" value="GH-type_carb-bd"/>
</dbReference>
<sequence length="332" mass="37654">MTVRRDVVVHRGWEVVRLCTPDLSVDVVPGKGGDITSVRWRPDDVELMWQSPWGLRHRGAPFIPGDSEATLMDWYPGGWQTVFPNAGPAVEEHGVTWGMHGEAWLAPYDWEPTADDEVLLRTRLVRSPFEIERRIRVRDAALTVTETVRNVGGTPVEVAWGHHIAFGQPFLDGDCRLEVPTPNPPTFVVDDERDRPASDLPPGATFPWPKARDRSGVDVDLRVVPGPDRPVDRLGYLVGLTAGRVELTNQRRRLRARLDWDVTVMPYTWLWYEMHATETFPWYRAVYVLGIEPHSSYPGQGLHAIREKTGTQLRFEPGEERTATTTLTVTRV</sequence>
<dbReference type="AlphaFoldDB" id="A0A3D9V154"/>
<evidence type="ECO:0000313" key="1">
    <source>
        <dbReference type="EMBL" id="REF35136.1"/>
    </source>
</evidence>
<dbReference type="GO" id="GO:0003824">
    <property type="term" value="F:catalytic activity"/>
    <property type="evidence" value="ECO:0007669"/>
    <property type="project" value="InterPro"/>
</dbReference>
<evidence type="ECO:0000313" key="2">
    <source>
        <dbReference type="Proteomes" id="UP000256485"/>
    </source>
</evidence>
<dbReference type="Pfam" id="PF14486">
    <property type="entry name" value="DUF4432"/>
    <property type="match status" value="1"/>
</dbReference>
<reference evidence="1 2" key="1">
    <citation type="submission" date="2018-08" db="EMBL/GenBank/DDBJ databases">
        <title>Sequencing the genomes of 1000 actinobacteria strains.</title>
        <authorList>
            <person name="Klenk H.-P."/>
        </authorList>
    </citation>
    <scope>NUCLEOTIDE SEQUENCE [LARGE SCALE GENOMIC DNA]</scope>
    <source>
        <strain evidence="1 2">DSM 22891</strain>
    </source>
</reference>
<accession>A0A3D9V154</accession>
<dbReference type="SUPFAM" id="SSF74650">
    <property type="entry name" value="Galactose mutarotase-like"/>
    <property type="match status" value="1"/>
</dbReference>
<dbReference type="GO" id="GO:0030246">
    <property type="term" value="F:carbohydrate binding"/>
    <property type="evidence" value="ECO:0007669"/>
    <property type="project" value="InterPro"/>
</dbReference>
<dbReference type="EMBL" id="QTUC01000001">
    <property type="protein sequence ID" value="REF35136.1"/>
    <property type="molecule type" value="Genomic_DNA"/>
</dbReference>
<name>A0A3D9V154_THECX</name>
<proteinExistence type="predicted"/>
<gene>
    <name evidence="1" type="ORF">DFJ64_0507</name>
</gene>
<dbReference type="RefSeq" id="WP_170152470.1">
    <property type="nucleotide sequence ID" value="NZ_QTUC01000001.1"/>
</dbReference>
<protein>
    <submittedName>
        <fullName evidence="1">Galactose mutarotase-like enzyme</fullName>
    </submittedName>
</protein>
<dbReference type="Gene3D" id="2.70.98.10">
    <property type="match status" value="1"/>
</dbReference>
<organism evidence="1 2">
    <name type="scientific">Thermasporomyces composti</name>
    <dbReference type="NCBI Taxonomy" id="696763"/>
    <lineage>
        <taxon>Bacteria</taxon>
        <taxon>Bacillati</taxon>
        <taxon>Actinomycetota</taxon>
        <taxon>Actinomycetes</taxon>
        <taxon>Propionibacteriales</taxon>
        <taxon>Nocardioidaceae</taxon>
        <taxon>Thermasporomyces</taxon>
    </lineage>
</organism>
<dbReference type="Proteomes" id="UP000256485">
    <property type="component" value="Unassembled WGS sequence"/>
</dbReference>
<keyword evidence="2" id="KW-1185">Reference proteome</keyword>
<dbReference type="CDD" id="cd01081">
    <property type="entry name" value="Aldose_epim"/>
    <property type="match status" value="1"/>
</dbReference>
<dbReference type="InterPro" id="IPR011013">
    <property type="entry name" value="Gal_mutarotase_sf_dom"/>
</dbReference>
<dbReference type="GO" id="GO:0005975">
    <property type="term" value="P:carbohydrate metabolic process"/>
    <property type="evidence" value="ECO:0007669"/>
    <property type="project" value="InterPro"/>
</dbReference>
<dbReference type="InterPro" id="IPR027839">
    <property type="entry name" value="DUF4432"/>
</dbReference>